<dbReference type="GO" id="GO:0046872">
    <property type="term" value="F:metal ion binding"/>
    <property type="evidence" value="ECO:0007669"/>
    <property type="project" value="UniProtKB-KW"/>
</dbReference>
<dbReference type="Pfam" id="PF14226">
    <property type="entry name" value="DIOX_N"/>
    <property type="match status" value="1"/>
</dbReference>
<dbReference type="Gene3D" id="2.60.120.330">
    <property type="entry name" value="B-lactam Antibiotic, Isopenicillin N Synthase, Chain"/>
    <property type="match status" value="1"/>
</dbReference>
<evidence type="ECO:0000256" key="6">
    <source>
        <dbReference type="ARBA" id="ARBA00022666"/>
    </source>
</evidence>
<dbReference type="Pfam" id="PF03171">
    <property type="entry name" value="2OG-FeII_Oxy"/>
    <property type="match status" value="1"/>
</dbReference>
<dbReference type="EMBL" id="FQVK01000006">
    <property type="protein sequence ID" value="SHE69710.1"/>
    <property type="molecule type" value="Genomic_DNA"/>
</dbReference>
<dbReference type="PANTHER" id="PTHR47990">
    <property type="entry name" value="2-OXOGLUTARATE (2OG) AND FE(II)-DEPENDENT OXYGENASE SUPERFAMILY PROTEIN-RELATED"/>
    <property type="match status" value="1"/>
</dbReference>
<dbReference type="EC" id="1.14.20.7" evidence="3"/>
<evidence type="ECO:0000313" key="13">
    <source>
        <dbReference type="EMBL" id="SHE69710.1"/>
    </source>
</evidence>
<dbReference type="AlphaFoldDB" id="A0A1M4VLL0"/>
<name>A0A1M4VLL0_9RHOB</name>
<dbReference type="SUPFAM" id="SSF51197">
    <property type="entry name" value="Clavaminate synthase-like"/>
    <property type="match status" value="1"/>
</dbReference>
<evidence type="ECO:0000256" key="10">
    <source>
        <dbReference type="ARBA" id="ARBA00049359"/>
    </source>
</evidence>
<dbReference type="InterPro" id="IPR026992">
    <property type="entry name" value="DIOX_N"/>
</dbReference>
<dbReference type="PRINTS" id="PR00682">
    <property type="entry name" value="IPNSYNTHASE"/>
</dbReference>
<evidence type="ECO:0000256" key="8">
    <source>
        <dbReference type="ARBA" id="ARBA00031282"/>
    </source>
</evidence>
<comment type="similarity">
    <text evidence="11">Belongs to the iron/ascorbate-dependent oxidoreductase family.</text>
</comment>
<evidence type="ECO:0000256" key="5">
    <source>
        <dbReference type="ARBA" id="ARBA00019045"/>
    </source>
</evidence>
<gene>
    <name evidence="13" type="ORF">SAMN05444279_106122</name>
</gene>
<dbReference type="Proteomes" id="UP000325134">
    <property type="component" value="Unassembled WGS sequence"/>
</dbReference>
<protein>
    <recommendedName>
        <fullName evidence="5">2-oxoglutarate-dependent ethylene/succinate-forming enzyme</fullName>
        <ecNumber evidence="4">1.13.12.19</ecNumber>
        <ecNumber evidence="3">1.14.20.7</ecNumber>
    </recommendedName>
    <alternativeName>
        <fullName evidence="7">2-oxoglutarate dioxygenase (ethylene-forming)</fullName>
    </alternativeName>
    <alternativeName>
        <fullName evidence="8">2-oxoglutarate/L-arginine monooxygenase/decarboxylase (succinate-forming)</fullName>
    </alternativeName>
</protein>
<keyword evidence="11" id="KW-0479">Metal-binding</keyword>
<sequence length="306" mass="33753">MPMIDDLDLAKLDRRAPEDLARLADAAQRVGFLTVSNTGLTADRVRSVIETYRAFFHLPRADKRAVDMARTGANRGWGAPGSEQVDPDANPDYKGVFDCGYELPPGNPYQGRGLSVYAPNLWPAQPPEFRAVIQAYYADACAVAMRILRAIACALGQDANSFDRAFDTPMALLRGNYYPRRPDWAGAKDFGIAAHTDYGCLTLLATDGQPGLEVQMPGGEWQPVQADPGTFIINFGEMLEFWTAGRVKATMHRVRGGRDERISVPLFFNPSYDTNVAPPGSGRTISAGDHLTRRFQETYLHLKQNP</sequence>
<organism evidence="13 14">
    <name type="scientific">Ruegeria intermedia</name>
    <dbReference type="NCBI Taxonomy" id="996115"/>
    <lineage>
        <taxon>Bacteria</taxon>
        <taxon>Pseudomonadati</taxon>
        <taxon>Pseudomonadota</taxon>
        <taxon>Alphaproteobacteria</taxon>
        <taxon>Rhodobacterales</taxon>
        <taxon>Roseobacteraceae</taxon>
        <taxon>Ruegeria</taxon>
    </lineage>
</organism>
<dbReference type="InterPro" id="IPR050231">
    <property type="entry name" value="Iron_ascorbate_oxido_reductase"/>
</dbReference>
<evidence type="ECO:0000256" key="7">
    <source>
        <dbReference type="ARBA" id="ARBA00031011"/>
    </source>
</evidence>
<evidence type="ECO:0000256" key="9">
    <source>
        <dbReference type="ARBA" id="ARBA00047725"/>
    </source>
</evidence>
<keyword evidence="14" id="KW-1185">Reference proteome</keyword>
<keyword evidence="6" id="KW-0266">Ethylene biosynthesis</keyword>
<evidence type="ECO:0000256" key="4">
    <source>
        <dbReference type="ARBA" id="ARBA00012531"/>
    </source>
</evidence>
<comment type="cofactor">
    <cofactor evidence="1">
        <name>Fe(2+)</name>
        <dbReference type="ChEBI" id="CHEBI:29033"/>
    </cofactor>
</comment>
<keyword evidence="11" id="KW-0408">Iron</keyword>
<dbReference type="InterPro" id="IPR027443">
    <property type="entry name" value="IPNS-like_sf"/>
</dbReference>
<dbReference type="GO" id="GO:0102276">
    <property type="term" value="F:2-oxoglutarate oxygenase/decarboxylase (ethylene-forming) activity"/>
    <property type="evidence" value="ECO:0007669"/>
    <property type="project" value="UniProtKB-EC"/>
</dbReference>
<proteinExistence type="inferred from homology"/>
<accession>A0A1M4VLL0</accession>
<evidence type="ECO:0000313" key="14">
    <source>
        <dbReference type="Proteomes" id="UP000325134"/>
    </source>
</evidence>
<evidence type="ECO:0000256" key="2">
    <source>
        <dbReference type="ARBA" id="ARBA00004767"/>
    </source>
</evidence>
<evidence type="ECO:0000259" key="12">
    <source>
        <dbReference type="PROSITE" id="PS51471"/>
    </source>
</evidence>
<dbReference type="GO" id="GO:0009693">
    <property type="term" value="P:ethylene biosynthetic process"/>
    <property type="evidence" value="ECO:0007669"/>
    <property type="project" value="UniProtKB-KW"/>
</dbReference>
<dbReference type="InterPro" id="IPR005123">
    <property type="entry name" value="Oxoglu/Fe-dep_dioxygenase_dom"/>
</dbReference>
<dbReference type="PROSITE" id="PS51471">
    <property type="entry name" value="FE2OG_OXY"/>
    <property type="match status" value="1"/>
</dbReference>
<dbReference type="EC" id="1.13.12.19" evidence="4"/>
<keyword evidence="11" id="KW-0560">Oxidoreductase</keyword>
<reference evidence="13 14" key="1">
    <citation type="submission" date="2016-11" db="EMBL/GenBank/DDBJ databases">
        <authorList>
            <person name="Varghese N."/>
            <person name="Submissions S."/>
        </authorList>
    </citation>
    <scope>NUCLEOTIDE SEQUENCE [LARGE SCALE GENOMIC DNA]</scope>
    <source>
        <strain evidence="13 14">DSM 29341</strain>
    </source>
</reference>
<comment type="pathway">
    <text evidence="2">Alkene biosynthesis; ethylene biosynthesis via 2-oxoglutarate.</text>
</comment>
<feature type="domain" description="Fe2OG dioxygenase" evidence="12">
    <location>
        <begin position="168"/>
        <end position="270"/>
    </location>
</feature>
<evidence type="ECO:0000256" key="11">
    <source>
        <dbReference type="RuleBase" id="RU003682"/>
    </source>
</evidence>
<dbReference type="InterPro" id="IPR044861">
    <property type="entry name" value="IPNS-like_FE2OG_OXY"/>
</dbReference>
<evidence type="ECO:0000256" key="1">
    <source>
        <dbReference type="ARBA" id="ARBA00001954"/>
    </source>
</evidence>
<evidence type="ECO:0000256" key="3">
    <source>
        <dbReference type="ARBA" id="ARBA00012293"/>
    </source>
</evidence>
<comment type="catalytic activity">
    <reaction evidence="9">
        <text>2-oxoglutarate + O2 + 2 H(+) = ethene + 3 CO2 + H2O</text>
        <dbReference type="Rhea" id="RHEA:31523"/>
        <dbReference type="ChEBI" id="CHEBI:15377"/>
        <dbReference type="ChEBI" id="CHEBI:15378"/>
        <dbReference type="ChEBI" id="CHEBI:15379"/>
        <dbReference type="ChEBI" id="CHEBI:16526"/>
        <dbReference type="ChEBI" id="CHEBI:16810"/>
        <dbReference type="ChEBI" id="CHEBI:18153"/>
        <dbReference type="EC" id="1.13.12.19"/>
    </reaction>
</comment>
<comment type="catalytic activity">
    <reaction evidence="10">
        <text>L-arginine + 2-oxoglutarate + O2 = guanidine + L-glutamate 5-semialdehyde + succinate + CO2</text>
        <dbReference type="Rhea" id="RHEA:31535"/>
        <dbReference type="ChEBI" id="CHEBI:15379"/>
        <dbReference type="ChEBI" id="CHEBI:16526"/>
        <dbReference type="ChEBI" id="CHEBI:16810"/>
        <dbReference type="ChEBI" id="CHEBI:30031"/>
        <dbReference type="ChEBI" id="CHEBI:30087"/>
        <dbReference type="ChEBI" id="CHEBI:32682"/>
        <dbReference type="ChEBI" id="CHEBI:58066"/>
        <dbReference type="EC" id="1.14.20.7"/>
    </reaction>
</comment>